<dbReference type="AlphaFoldDB" id="A0A4U8WAV1"/>
<keyword evidence="1" id="KW-0472">Membrane</keyword>
<dbReference type="EMBL" id="LR215974">
    <property type="protein sequence ID" value="VFB03213.1"/>
    <property type="molecule type" value="Genomic_DNA"/>
</dbReference>
<reference evidence="2 3" key="1">
    <citation type="submission" date="2019-02" db="EMBL/GenBank/DDBJ databases">
        <authorList>
            <consortium name="Pathogen Informatics"/>
        </authorList>
    </citation>
    <scope>NUCLEOTIDE SEQUENCE [LARGE SCALE GENOMIC DNA]</scope>
    <source>
        <strain evidence="2 3">3012STDY6944375</strain>
    </source>
</reference>
<feature type="transmembrane region" description="Helical" evidence="1">
    <location>
        <begin position="6"/>
        <end position="26"/>
    </location>
</feature>
<keyword evidence="1" id="KW-1133">Transmembrane helix</keyword>
<gene>
    <name evidence="2" type="ORF">NCTC12078_01207</name>
</gene>
<feature type="transmembrane region" description="Helical" evidence="1">
    <location>
        <begin position="33"/>
        <end position="52"/>
    </location>
</feature>
<evidence type="ECO:0000256" key="1">
    <source>
        <dbReference type="SAM" id="Phobius"/>
    </source>
</evidence>
<protein>
    <submittedName>
        <fullName evidence="2">Uncharacterized protein</fullName>
    </submittedName>
</protein>
<proteinExistence type="predicted"/>
<evidence type="ECO:0000313" key="3">
    <source>
        <dbReference type="Proteomes" id="UP000290013"/>
    </source>
</evidence>
<dbReference type="KEGG" id="ctai:NCTC12078_01207"/>
<organism evidence="2 3">
    <name type="scientific">Chryseobacterium taihuense</name>
    <dbReference type="NCBI Taxonomy" id="1141221"/>
    <lineage>
        <taxon>Bacteria</taxon>
        <taxon>Pseudomonadati</taxon>
        <taxon>Bacteroidota</taxon>
        <taxon>Flavobacteriia</taxon>
        <taxon>Flavobacteriales</taxon>
        <taxon>Weeksellaceae</taxon>
        <taxon>Chryseobacterium group</taxon>
        <taxon>Chryseobacterium</taxon>
    </lineage>
</organism>
<name>A0A4U8WAV1_9FLAO</name>
<accession>A0A4U8WAV1</accession>
<sequence>MKKFSLLYLAILLFDVIYSVLYNAFLSDLENEYLRYSFYFLHYVISTPAVFFNKLLPFYLPLPAYQLILIFLGNVFFQTLLMYSLFFRKRIKNIIS</sequence>
<dbReference type="Proteomes" id="UP000290013">
    <property type="component" value="Chromosome"/>
</dbReference>
<keyword evidence="1" id="KW-0812">Transmembrane</keyword>
<feature type="transmembrane region" description="Helical" evidence="1">
    <location>
        <begin position="64"/>
        <end position="86"/>
    </location>
</feature>
<evidence type="ECO:0000313" key="2">
    <source>
        <dbReference type="EMBL" id="VFB03213.1"/>
    </source>
</evidence>